<gene>
    <name evidence="1" type="ORF">AALO_G00002490</name>
</gene>
<proteinExistence type="predicted"/>
<name>A0AAV6HHJ5_9TELE</name>
<comment type="caution">
    <text evidence="1">The sequence shown here is derived from an EMBL/GenBank/DDBJ whole genome shotgun (WGS) entry which is preliminary data.</text>
</comment>
<dbReference type="EMBL" id="JADWDJ010000001">
    <property type="protein sequence ID" value="KAG5285357.1"/>
    <property type="molecule type" value="Genomic_DNA"/>
</dbReference>
<dbReference type="Proteomes" id="UP000823561">
    <property type="component" value="Chromosome 1"/>
</dbReference>
<evidence type="ECO:0000313" key="2">
    <source>
        <dbReference type="Proteomes" id="UP000823561"/>
    </source>
</evidence>
<reference evidence="1 2" key="1">
    <citation type="submission" date="2020-10" db="EMBL/GenBank/DDBJ databases">
        <title>Chromosome-scale genome assembly of the Allis shad, Alosa alosa.</title>
        <authorList>
            <person name="Margot Z."/>
            <person name="Christophe K."/>
            <person name="Cabau C."/>
            <person name="Louis A."/>
            <person name="Berthelot C."/>
            <person name="Parey E."/>
            <person name="Roest Crollius H."/>
            <person name="Montfort J."/>
            <person name="Robinson-Rechavi M."/>
            <person name="Bucao C."/>
            <person name="Bouchez O."/>
            <person name="Gislard M."/>
            <person name="Lluch J."/>
            <person name="Milhes M."/>
            <person name="Lampietro C."/>
            <person name="Lopez Roques C."/>
            <person name="Donnadieu C."/>
            <person name="Braasch I."/>
            <person name="Desvignes T."/>
            <person name="Postlethwait J."/>
            <person name="Bobe J."/>
            <person name="Guiguen Y."/>
        </authorList>
    </citation>
    <scope>NUCLEOTIDE SEQUENCE [LARGE SCALE GENOMIC DNA]</scope>
    <source>
        <strain evidence="1">M-15738</strain>
        <tissue evidence="1">Blood</tissue>
    </source>
</reference>
<dbReference type="AlphaFoldDB" id="A0AAV6HHJ5"/>
<keyword evidence="2" id="KW-1185">Reference proteome</keyword>
<sequence>MMLRDSEDEDISNWSKWRVGSAIREEEERLQHADILAWTPVVYSLSSLPESPRCSEEPAPRDSAPRCVLSLWMTAIAPSSGM</sequence>
<organism evidence="1 2">
    <name type="scientific">Alosa alosa</name>
    <name type="common">allis shad</name>
    <dbReference type="NCBI Taxonomy" id="278164"/>
    <lineage>
        <taxon>Eukaryota</taxon>
        <taxon>Metazoa</taxon>
        <taxon>Chordata</taxon>
        <taxon>Craniata</taxon>
        <taxon>Vertebrata</taxon>
        <taxon>Euteleostomi</taxon>
        <taxon>Actinopterygii</taxon>
        <taxon>Neopterygii</taxon>
        <taxon>Teleostei</taxon>
        <taxon>Clupei</taxon>
        <taxon>Clupeiformes</taxon>
        <taxon>Clupeoidei</taxon>
        <taxon>Clupeidae</taxon>
        <taxon>Alosa</taxon>
    </lineage>
</organism>
<protein>
    <submittedName>
        <fullName evidence="1">Uncharacterized protein</fullName>
    </submittedName>
</protein>
<accession>A0AAV6HHJ5</accession>
<evidence type="ECO:0000313" key="1">
    <source>
        <dbReference type="EMBL" id="KAG5285357.1"/>
    </source>
</evidence>